<comment type="cofactor">
    <cofactor evidence="1">
        <name>FMN</name>
        <dbReference type="ChEBI" id="CHEBI:58210"/>
    </cofactor>
</comment>
<comment type="similarity">
    <text evidence="3">Belongs to the flavoredoxin family.</text>
</comment>
<gene>
    <name evidence="5" type="ORF">DYBT9275_01730</name>
</gene>
<evidence type="ECO:0000313" key="5">
    <source>
        <dbReference type="EMBL" id="CAG4997265.1"/>
    </source>
</evidence>
<reference evidence="5" key="1">
    <citation type="submission" date="2021-04" db="EMBL/GenBank/DDBJ databases">
        <authorList>
            <person name="Rodrigo-Torres L."/>
            <person name="Arahal R. D."/>
            <person name="Lucena T."/>
        </authorList>
    </citation>
    <scope>NUCLEOTIDE SEQUENCE</scope>
    <source>
        <strain evidence="5">CECT 9275</strain>
    </source>
</reference>
<dbReference type="SUPFAM" id="SSF50475">
    <property type="entry name" value="FMN-binding split barrel"/>
    <property type="match status" value="1"/>
</dbReference>
<evidence type="ECO:0000259" key="4">
    <source>
        <dbReference type="SMART" id="SM00903"/>
    </source>
</evidence>
<comment type="caution">
    <text evidence="5">The sequence shown here is derived from an EMBL/GenBank/DDBJ whole genome shotgun (WGS) entry which is preliminary data.</text>
</comment>
<dbReference type="PANTHER" id="PTHR43567">
    <property type="entry name" value="FLAVOREDOXIN-RELATED-RELATED"/>
    <property type="match status" value="1"/>
</dbReference>
<evidence type="ECO:0000256" key="1">
    <source>
        <dbReference type="ARBA" id="ARBA00001917"/>
    </source>
</evidence>
<keyword evidence="6" id="KW-1185">Reference proteome</keyword>
<keyword evidence="2" id="KW-0285">Flavoprotein</keyword>
<evidence type="ECO:0000313" key="6">
    <source>
        <dbReference type="Proteomes" id="UP000680038"/>
    </source>
</evidence>
<dbReference type="InterPro" id="IPR052174">
    <property type="entry name" value="Flavoredoxin"/>
</dbReference>
<dbReference type="Proteomes" id="UP000680038">
    <property type="component" value="Unassembled WGS sequence"/>
</dbReference>
<dbReference type="Pfam" id="PF01613">
    <property type="entry name" value="Flavin_Reduct"/>
    <property type="match status" value="1"/>
</dbReference>
<sequence length="193" mass="21748">MNDDAYRQKQMEAYPLNKLARLLEPGPLVLVTTGHQDNSNIMTMGFHMMVQHDPPLIAFVMGPWDFSHKALVETGTCVIAIPGADLMEKAVDIGNCSGAETDKFKRFNLDPLDAEIVGAPLIKQCLANIECRVVDTQLSEKYNLFVVEAVRAWVNRSRKEQRIFHHKGDGTFSLDGRTIDMKARMTKWKEITA</sequence>
<evidence type="ECO:0000256" key="3">
    <source>
        <dbReference type="ARBA" id="ARBA00038054"/>
    </source>
</evidence>
<dbReference type="PANTHER" id="PTHR43567:SF1">
    <property type="entry name" value="FLAVOREDOXIN"/>
    <property type="match status" value="1"/>
</dbReference>
<dbReference type="Gene3D" id="2.30.110.10">
    <property type="entry name" value="Electron Transport, Fmn-binding Protein, Chain A"/>
    <property type="match status" value="1"/>
</dbReference>
<dbReference type="AlphaFoldDB" id="A0A916JAK4"/>
<proteinExistence type="inferred from homology"/>
<organism evidence="5 6">
    <name type="scientific">Dyadobacter helix</name>
    <dbReference type="NCBI Taxonomy" id="2822344"/>
    <lineage>
        <taxon>Bacteria</taxon>
        <taxon>Pseudomonadati</taxon>
        <taxon>Bacteroidota</taxon>
        <taxon>Cytophagia</taxon>
        <taxon>Cytophagales</taxon>
        <taxon>Spirosomataceae</taxon>
        <taxon>Dyadobacter</taxon>
    </lineage>
</organism>
<dbReference type="EMBL" id="CAJRAF010000002">
    <property type="protein sequence ID" value="CAG4997265.1"/>
    <property type="molecule type" value="Genomic_DNA"/>
</dbReference>
<dbReference type="InterPro" id="IPR012349">
    <property type="entry name" value="Split_barrel_FMN-bd"/>
</dbReference>
<dbReference type="GO" id="GO:0016646">
    <property type="term" value="F:oxidoreductase activity, acting on the CH-NH group of donors, NAD or NADP as acceptor"/>
    <property type="evidence" value="ECO:0007669"/>
    <property type="project" value="UniProtKB-ARBA"/>
</dbReference>
<protein>
    <recommendedName>
        <fullName evidence="4">Flavin reductase like domain-containing protein</fullName>
    </recommendedName>
</protein>
<name>A0A916JAK4_9BACT</name>
<dbReference type="GO" id="GO:0010181">
    <property type="term" value="F:FMN binding"/>
    <property type="evidence" value="ECO:0007669"/>
    <property type="project" value="InterPro"/>
</dbReference>
<dbReference type="InterPro" id="IPR002563">
    <property type="entry name" value="Flavin_Rdtase-like_dom"/>
</dbReference>
<feature type="domain" description="Flavin reductase like" evidence="4">
    <location>
        <begin position="21"/>
        <end position="166"/>
    </location>
</feature>
<evidence type="ECO:0000256" key="2">
    <source>
        <dbReference type="ARBA" id="ARBA00022630"/>
    </source>
</evidence>
<dbReference type="SMART" id="SM00903">
    <property type="entry name" value="Flavin_Reduct"/>
    <property type="match status" value="1"/>
</dbReference>
<accession>A0A916JAK4</accession>